<reference evidence="6 7" key="1">
    <citation type="submission" date="2017-02" db="EMBL/GenBank/DDBJ databases">
        <title>The new phylogeny of genus Mycobacterium.</title>
        <authorList>
            <person name="Tortoli E."/>
            <person name="Trovato A."/>
            <person name="Cirillo D.M."/>
        </authorList>
    </citation>
    <scope>NUCLEOTIDE SEQUENCE [LARGE SCALE GENOMIC DNA]</scope>
    <source>
        <strain evidence="6 7">DSM 45439</strain>
    </source>
</reference>
<evidence type="ECO:0000256" key="1">
    <source>
        <dbReference type="ARBA" id="ARBA00004370"/>
    </source>
</evidence>
<accession>A0AAW5S6M9</accession>
<name>A0AAW5S6M9_MYCBC</name>
<evidence type="ECO:0000256" key="3">
    <source>
        <dbReference type="SAM" id="MobiDB-lite"/>
    </source>
</evidence>
<keyword evidence="4" id="KW-1133">Transmembrane helix</keyword>
<dbReference type="PANTHER" id="PTHR37042">
    <property type="entry name" value="OUTER MEMBRANE PROTEIN RV1973"/>
    <property type="match status" value="1"/>
</dbReference>
<dbReference type="AlphaFoldDB" id="A0AAW5S6M9"/>
<organism evidence="5 8">
    <name type="scientific">Mycobacterium bouchedurhonense</name>
    <dbReference type="NCBI Taxonomy" id="701041"/>
    <lineage>
        <taxon>Bacteria</taxon>
        <taxon>Bacillati</taxon>
        <taxon>Actinomycetota</taxon>
        <taxon>Actinomycetes</taxon>
        <taxon>Mycobacteriales</taxon>
        <taxon>Mycobacteriaceae</taxon>
        <taxon>Mycobacterium</taxon>
        <taxon>Mycobacterium avium complex (MAC)</taxon>
    </lineage>
</organism>
<proteinExistence type="predicted"/>
<keyword evidence="2 4" id="KW-0472">Membrane</keyword>
<dbReference type="RefSeq" id="WP_063966958.1">
    <property type="nucleotide sequence ID" value="NZ_JACKTG010000049.1"/>
</dbReference>
<dbReference type="GO" id="GO:0016020">
    <property type="term" value="C:membrane"/>
    <property type="evidence" value="ECO:0007669"/>
    <property type="project" value="UniProtKB-SubCell"/>
</dbReference>
<evidence type="ECO:0000256" key="4">
    <source>
        <dbReference type="SAM" id="Phobius"/>
    </source>
</evidence>
<dbReference type="Proteomes" id="UP001207588">
    <property type="component" value="Unassembled WGS sequence"/>
</dbReference>
<sequence length="199" mass="21740">MPATTVDNVYTEAEADTDDCTADLPADDAGTSAFPRSRAPAPTRPVVMLIIAIVAALTGLVGWLGFRAHQSQQTHTQQNQFLQEAKRGAVNLTTIDWHHPEADVQRILDAATGQFYDDFAKRSKPFIDVVKQVHATTIGTITAAGLESQTRDTAQVLVAANVQTSDANDPNQVPRAWRMRIFVQQIDGRIKVSNVEFVS</sequence>
<evidence type="ECO:0000313" key="7">
    <source>
        <dbReference type="Proteomes" id="UP000192293"/>
    </source>
</evidence>
<reference evidence="5" key="2">
    <citation type="submission" date="2020-07" db="EMBL/GenBank/DDBJ databases">
        <authorList>
            <person name="Pettersson B.M.F."/>
            <person name="Behra P.R.K."/>
            <person name="Ramesh M."/>
            <person name="Das S."/>
            <person name="Dasgupta S."/>
            <person name="Kirsebom L.A."/>
        </authorList>
    </citation>
    <scope>NUCLEOTIDE SEQUENCE</scope>
    <source>
        <strain evidence="5">DSM 45439</strain>
    </source>
</reference>
<keyword evidence="7" id="KW-1185">Reference proteome</keyword>
<evidence type="ECO:0000256" key="2">
    <source>
        <dbReference type="ARBA" id="ARBA00023136"/>
    </source>
</evidence>
<comment type="caution">
    <text evidence="5">The sequence shown here is derived from an EMBL/GenBank/DDBJ whole genome shotgun (WGS) entry which is preliminary data.</text>
</comment>
<reference evidence="5" key="3">
    <citation type="journal article" date="2022" name="BMC Genomics">
        <title>Comparative genome analysis of mycobacteria focusing on tRNA and non-coding RNA.</title>
        <authorList>
            <person name="Behra P.R.K."/>
            <person name="Pettersson B.M.F."/>
            <person name="Ramesh M."/>
            <person name="Das S."/>
            <person name="Dasgupta S."/>
            <person name="Kirsebom L.A."/>
        </authorList>
    </citation>
    <scope>NUCLEOTIDE SEQUENCE</scope>
    <source>
        <strain evidence="5">DSM 45439</strain>
    </source>
</reference>
<evidence type="ECO:0000313" key="5">
    <source>
        <dbReference type="EMBL" id="MCV6990812.1"/>
    </source>
</evidence>
<evidence type="ECO:0000313" key="6">
    <source>
        <dbReference type="EMBL" id="ORA42894.1"/>
    </source>
</evidence>
<gene>
    <name evidence="6" type="ORF">BST19_23875</name>
    <name evidence="5" type="ORF">H7I91_16235</name>
</gene>
<dbReference type="PANTHER" id="PTHR37042:SF4">
    <property type="entry name" value="OUTER MEMBRANE PROTEIN RV1973"/>
    <property type="match status" value="1"/>
</dbReference>
<dbReference type="EMBL" id="JACKTG010000049">
    <property type="protein sequence ID" value="MCV6990812.1"/>
    <property type="molecule type" value="Genomic_DNA"/>
</dbReference>
<dbReference type="EMBL" id="MVHL01000060">
    <property type="protein sequence ID" value="ORA42894.1"/>
    <property type="molecule type" value="Genomic_DNA"/>
</dbReference>
<feature type="region of interest" description="Disordered" evidence="3">
    <location>
        <begin position="1"/>
        <end position="38"/>
    </location>
</feature>
<comment type="subcellular location">
    <subcellularLocation>
        <location evidence="1">Membrane</location>
    </subcellularLocation>
</comment>
<dbReference type="Proteomes" id="UP000192293">
    <property type="component" value="Unassembled WGS sequence"/>
</dbReference>
<feature type="transmembrane region" description="Helical" evidence="4">
    <location>
        <begin position="46"/>
        <end position="66"/>
    </location>
</feature>
<evidence type="ECO:0000313" key="8">
    <source>
        <dbReference type="Proteomes" id="UP001207588"/>
    </source>
</evidence>
<keyword evidence="4" id="KW-0812">Transmembrane</keyword>
<protein>
    <submittedName>
        <fullName evidence="5">Mammalian cell entry protein</fullName>
    </submittedName>
</protein>